<sequence>MHSANTRFTVVIENPIHDSMWSTRNQASGEARKVRKEVCQRMQEQGAFGSLCLFLAHVTSNV</sequence>
<keyword evidence="2" id="KW-1185">Reference proteome</keyword>
<accession>A0A4U6URE7</accession>
<reference evidence="1" key="1">
    <citation type="submission" date="2019-03" db="EMBL/GenBank/DDBJ databases">
        <title>WGS assembly of Setaria viridis.</title>
        <authorList>
            <person name="Huang P."/>
            <person name="Jenkins J."/>
            <person name="Grimwood J."/>
            <person name="Barry K."/>
            <person name="Healey A."/>
            <person name="Mamidi S."/>
            <person name="Sreedasyam A."/>
            <person name="Shu S."/>
            <person name="Feldman M."/>
            <person name="Wu J."/>
            <person name="Yu Y."/>
            <person name="Chen C."/>
            <person name="Johnson J."/>
            <person name="Rokhsar D."/>
            <person name="Baxter I."/>
            <person name="Schmutz J."/>
            <person name="Brutnell T."/>
            <person name="Kellogg E."/>
        </authorList>
    </citation>
    <scope>NUCLEOTIDE SEQUENCE [LARGE SCALE GENOMIC DNA]</scope>
</reference>
<gene>
    <name evidence="1" type="ORF">SEVIR_5G469400v2</name>
</gene>
<evidence type="ECO:0000313" key="1">
    <source>
        <dbReference type="EMBL" id="TKW19000.1"/>
    </source>
</evidence>
<name>A0A4U6URE7_SETVI</name>
<evidence type="ECO:0000313" key="2">
    <source>
        <dbReference type="Proteomes" id="UP000298652"/>
    </source>
</evidence>
<organism evidence="1 2">
    <name type="scientific">Setaria viridis</name>
    <name type="common">Green bristlegrass</name>
    <name type="synonym">Setaria italica subsp. viridis</name>
    <dbReference type="NCBI Taxonomy" id="4556"/>
    <lineage>
        <taxon>Eukaryota</taxon>
        <taxon>Viridiplantae</taxon>
        <taxon>Streptophyta</taxon>
        <taxon>Embryophyta</taxon>
        <taxon>Tracheophyta</taxon>
        <taxon>Spermatophyta</taxon>
        <taxon>Magnoliopsida</taxon>
        <taxon>Liliopsida</taxon>
        <taxon>Poales</taxon>
        <taxon>Poaceae</taxon>
        <taxon>PACMAD clade</taxon>
        <taxon>Panicoideae</taxon>
        <taxon>Panicodae</taxon>
        <taxon>Paniceae</taxon>
        <taxon>Cenchrinae</taxon>
        <taxon>Setaria</taxon>
    </lineage>
</organism>
<dbReference type="Gramene" id="TKW19000">
    <property type="protein sequence ID" value="TKW19000"/>
    <property type="gene ID" value="SEVIR_5G469400v2"/>
</dbReference>
<proteinExistence type="predicted"/>
<protein>
    <submittedName>
        <fullName evidence="1">Uncharacterized protein</fullName>
    </submittedName>
</protein>
<dbReference type="Proteomes" id="UP000298652">
    <property type="component" value="Chromosome 5"/>
</dbReference>
<dbReference type="EMBL" id="CM016556">
    <property type="protein sequence ID" value="TKW19000.1"/>
    <property type="molecule type" value="Genomic_DNA"/>
</dbReference>
<dbReference type="AlphaFoldDB" id="A0A4U6URE7"/>